<evidence type="ECO:0000313" key="3">
    <source>
        <dbReference type="EMBL" id="KAL0190708.1"/>
    </source>
</evidence>
<name>A0ABD0QXF3_CIRMR</name>
<comment type="caution">
    <text evidence="3">The sequence shown here is derived from an EMBL/GenBank/DDBJ whole genome shotgun (WGS) entry which is preliminary data.</text>
</comment>
<dbReference type="InterPro" id="IPR039034">
    <property type="entry name" value="INPP4"/>
</dbReference>
<keyword evidence="2" id="KW-0443">Lipid metabolism</keyword>
<protein>
    <submittedName>
        <fullName evidence="3">Uncharacterized protein</fullName>
    </submittedName>
</protein>
<organism evidence="3 4">
    <name type="scientific">Cirrhinus mrigala</name>
    <name type="common">Mrigala</name>
    <dbReference type="NCBI Taxonomy" id="683832"/>
    <lineage>
        <taxon>Eukaryota</taxon>
        <taxon>Metazoa</taxon>
        <taxon>Chordata</taxon>
        <taxon>Craniata</taxon>
        <taxon>Vertebrata</taxon>
        <taxon>Euteleostomi</taxon>
        <taxon>Actinopterygii</taxon>
        <taxon>Neopterygii</taxon>
        <taxon>Teleostei</taxon>
        <taxon>Ostariophysi</taxon>
        <taxon>Cypriniformes</taxon>
        <taxon>Cyprinidae</taxon>
        <taxon>Labeoninae</taxon>
        <taxon>Labeonini</taxon>
        <taxon>Cirrhinus</taxon>
    </lineage>
</organism>
<gene>
    <name evidence="3" type="ORF">M9458_013406</name>
</gene>
<dbReference type="GO" id="GO:0006629">
    <property type="term" value="P:lipid metabolic process"/>
    <property type="evidence" value="ECO:0007669"/>
    <property type="project" value="UniProtKB-KW"/>
</dbReference>
<evidence type="ECO:0000313" key="4">
    <source>
        <dbReference type="Proteomes" id="UP001529510"/>
    </source>
</evidence>
<reference evidence="3 4" key="1">
    <citation type="submission" date="2024-05" db="EMBL/GenBank/DDBJ databases">
        <title>Genome sequencing and assembly of Indian major carp, Cirrhinus mrigala (Hamilton, 1822).</title>
        <authorList>
            <person name="Mohindra V."/>
            <person name="Chowdhury L.M."/>
            <person name="Lal K."/>
            <person name="Jena J.K."/>
        </authorList>
    </citation>
    <scope>NUCLEOTIDE SEQUENCE [LARGE SCALE GENOMIC DNA]</scope>
    <source>
        <strain evidence="3">CM1030</strain>
        <tissue evidence="3">Blood</tissue>
    </source>
</reference>
<feature type="non-terminal residue" evidence="3">
    <location>
        <position position="1"/>
    </location>
</feature>
<dbReference type="PANTHER" id="PTHR12187:SF4">
    <property type="entry name" value="INOSITOL POLYPHOSPHATE-4-PHOSPHATASE TYPE I A"/>
    <property type="match status" value="1"/>
</dbReference>
<dbReference type="EMBL" id="JAMKFB020000006">
    <property type="protein sequence ID" value="KAL0190708.1"/>
    <property type="molecule type" value="Genomic_DNA"/>
</dbReference>
<feature type="non-terminal residue" evidence="3">
    <location>
        <position position="63"/>
    </location>
</feature>
<dbReference type="Proteomes" id="UP001529510">
    <property type="component" value="Unassembled WGS sequence"/>
</dbReference>
<keyword evidence="1" id="KW-0378">Hydrolase</keyword>
<accession>A0ABD0QXF3</accession>
<sequence length="63" mass="6981">SSALSSSQSIVYIPQDIVRAKEIISHINTLKTQVSYYAERLSRAAKERSANGMERTLAILADK</sequence>
<dbReference type="GO" id="GO:0016788">
    <property type="term" value="F:hydrolase activity, acting on ester bonds"/>
    <property type="evidence" value="ECO:0007669"/>
    <property type="project" value="UniProtKB-ARBA"/>
</dbReference>
<keyword evidence="4" id="KW-1185">Reference proteome</keyword>
<proteinExistence type="predicted"/>
<dbReference type="AlphaFoldDB" id="A0ABD0QXF3"/>
<evidence type="ECO:0000256" key="1">
    <source>
        <dbReference type="ARBA" id="ARBA00022801"/>
    </source>
</evidence>
<dbReference type="PANTHER" id="PTHR12187">
    <property type="entry name" value="AGAP000124-PA"/>
    <property type="match status" value="1"/>
</dbReference>
<evidence type="ECO:0000256" key="2">
    <source>
        <dbReference type="ARBA" id="ARBA00023098"/>
    </source>
</evidence>